<dbReference type="GO" id="GO:0005737">
    <property type="term" value="C:cytoplasm"/>
    <property type="evidence" value="ECO:0007669"/>
    <property type="project" value="UniProtKB-ARBA"/>
</dbReference>
<evidence type="ECO:0000256" key="3">
    <source>
        <dbReference type="ARBA" id="ARBA00022801"/>
    </source>
</evidence>
<evidence type="ECO:0000313" key="7">
    <source>
        <dbReference type="EMBL" id="SDG30390.1"/>
    </source>
</evidence>
<evidence type="ECO:0000256" key="1">
    <source>
        <dbReference type="ARBA" id="ARBA00008766"/>
    </source>
</evidence>
<keyword evidence="7" id="KW-0031">Aminopeptidase</keyword>
<evidence type="ECO:0000259" key="4">
    <source>
        <dbReference type="Pfam" id="PF00557"/>
    </source>
</evidence>
<evidence type="ECO:0000259" key="6">
    <source>
        <dbReference type="Pfam" id="PF16188"/>
    </source>
</evidence>
<dbReference type="SUPFAM" id="SSF53092">
    <property type="entry name" value="Creatinase/prolidase N-terminal domain"/>
    <property type="match status" value="1"/>
</dbReference>
<dbReference type="InterPro" id="IPR033740">
    <property type="entry name" value="Pept_M24B"/>
</dbReference>
<dbReference type="FunFam" id="3.40.350.10:FF:000003">
    <property type="entry name" value="Xaa-pro aminopeptidase P"/>
    <property type="match status" value="1"/>
</dbReference>
<protein>
    <submittedName>
        <fullName evidence="7">Xaa-Pro aminopeptidase</fullName>
    </submittedName>
</protein>
<dbReference type="GO" id="GO:0070006">
    <property type="term" value="F:metalloaminopeptidase activity"/>
    <property type="evidence" value="ECO:0007669"/>
    <property type="project" value="InterPro"/>
</dbReference>
<dbReference type="AlphaFoldDB" id="A0A1G7T6Z8"/>
<evidence type="ECO:0000256" key="2">
    <source>
        <dbReference type="ARBA" id="ARBA00022723"/>
    </source>
</evidence>
<keyword evidence="3" id="KW-0378">Hydrolase</keyword>
<dbReference type="RefSeq" id="WP_091814596.1">
    <property type="nucleotide sequence ID" value="NZ_FNCQ01000002.1"/>
</dbReference>
<gene>
    <name evidence="7" type="ORF">SAMN04487901_102130</name>
</gene>
<dbReference type="Pfam" id="PF16189">
    <property type="entry name" value="Creatinase_N_2"/>
    <property type="match status" value="1"/>
</dbReference>
<dbReference type="InterPro" id="IPR036005">
    <property type="entry name" value="Creatinase/aminopeptidase-like"/>
</dbReference>
<evidence type="ECO:0000259" key="5">
    <source>
        <dbReference type="Pfam" id="PF01321"/>
    </source>
</evidence>
<dbReference type="Gene3D" id="3.90.230.10">
    <property type="entry name" value="Creatinase/methionine aminopeptidase superfamily"/>
    <property type="match status" value="1"/>
</dbReference>
<sequence length="601" mass="67281">MTISQRLAALREIMSREHLAAFIFPSTDPHQGEYIPDHWKGREFISGFNGSAGTAVVTMKSAALWTDSRYFIAAEEQLKGSEFQLMKLKIEGTPTIAEWLGKECEAGAEVGLDGTCSSANAVKELIAELRHQGGITLRTNLDPLKQIWTDRPVIPQNPVEIFPMEYAGETTHDKLARIRRALRQQHADGMLMSALDDIAWTLNLRGTDVHCNPVFVSYLLISSNTTTLFVNKEKLTAEVSAYLQAEGIGVDDYENVGKGLKDYFEYNILLDPDEVNYTLYQVVNLKPQTSNPRPQIIEAESPVKRMKTVKNETEIAGFRRAMLKDGIALVKFLKWLKPAVEAGGQTEISIDQKLTALRAEQPLYRDISFDTIAGYQAHGAIVHYEATPETDIPLKPEGLLLLDSGAQYLDGTTDITRTIALGPVTDEQKKIYTLVLKGHIQIELCKFPSGSSGTQIDILARKDMWREGLNYLHGTGHGVGTYLNVHEGPHQFRMEWKPAPLVAGMTITDEPGIYLPGKFGARTENTLLIVPYMETEFGKFLQFESLTLCPIDKAPINIEMLTSEEIQWLNDYHQMVFDRLSPHLSAEEVAWLEEATEPLKK</sequence>
<feature type="domain" description="Creatinase N-terminal" evidence="5">
    <location>
        <begin position="6"/>
        <end position="129"/>
    </location>
</feature>
<dbReference type="Pfam" id="PF01321">
    <property type="entry name" value="Creatinase_N"/>
    <property type="match status" value="1"/>
</dbReference>
<dbReference type="Gene3D" id="3.40.350.10">
    <property type="entry name" value="Creatinase/prolidase N-terminal domain"/>
    <property type="match status" value="2"/>
</dbReference>
<dbReference type="SUPFAM" id="SSF55920">
    <property type="entry name" value="Creatinase/aminopeptidase"/>
    <property type="match status" value="1"/>
</dbReference>
<dbReference type="InterPro" id="IPR029149">
    <property type="entry name" value="Creatin/AminoP/Spt16_N"/>
</dbReference>
<dbReference type="InterPro" id="IPR050422">
    <property type="entry name" value="X-Pro_aminopeptidase_P"/>
</dbReference>
<dbReference type="FunFam" id="3.90.230.10:FF:000009">
    <property type="entry name" value="xaa-Pro aminopeptidase 2"/>
    <property type="match status" value="1"/>
</dbReference>
<proteinExistence type="inferred from homology"/>
<dbReference type="InterPro" id="IPR032416">
    <property type="entry name" value="Peptidase_M24_C"/>
</dbReference>
<accession>A0A1G7T6Z8</accession>
<dbReference type="PANTHER" id="PTHR43763:SF6">
    <property type="entry name" value="XAA-PRO AMINOPEPTIDASE 1"/>
    <property type="match status" value="1"/>
</dbReference>
<dbReference type="Pfam" id="PF16188">
    <property type="entry name" value="Peptidase_M24_C"/>
    <property type="match status" value="1"/>
</dbReference>
<name>A0A1G7T6Z8_9BACT</name>
<dbReference type="CDD" id="cd01085">
    <property type="entry name" value="APP"/>
    <property type="match status" value="1"/>
</dbReference>
<dbReference type="Proteomes" id="UP000198779">
    <property type="component" value="Unassembled WGS sequence"/>
</dbReference>
<organism evidence="7 8">
    <name type="scientific">Prevotella communis</name>
    <dbReference type="NCBI Taxonomy" id="2913614"/>
    <lineage>
        <taxon>Bacteria</taxon>
        <taxon>Pseudomonadati</taxon>
        <taxon>Bacteroidota</taxon>
        <taxon>Bacteroidia</taxon>
        <taxon>Bacteroidales</taxon>
        <taxon>Prevotellaceae</taxon>
        <taxon>Prevotella</taxon>
    </lineage>
</organism>
<keyword evidence="8" id="KW-1185">Reference proteome</keyword>
<dbReference type="InterPro" id="IPR000587">
    <property type="entry name" value="Creatinase_N"/>
</dbReference>
<dbReference type="GO" id="GO:0046872">
    <property type="term" value="F:metal ion binding"/>
    <property type="evidence" value="ECO:0007669"/>
    <property type="project" value="UniProtKB-KW"/>
</dbReference>
<reference evidence="8" key="1">
    <citation type="submission" date="2016-10" db="EMBL/GenBank/DDBJ databases">
        <authorList>
            <person name="Varghese N."/>
            <person name="Submissions S."/>
        </authorList>
    </citation>
    <scope>NUCLEOTIDE SEQUENCE [LARGE SCALE GENOMIC DNA]</scope>
    <source>
        <strain evidence="8">BP1-148</strain>
    </source>
</reference>
<feature type="domain" description="Peptidase M24" evidence="4">
    <location>
        <begin position="318"/>
        <end position="529"/>
    </location>
</feature>
<dbReference type="PANTHER" id="PTHR43763">
    <property type="entry name" value="XAA-PRO AMINOPEPTIDASE 1"/>
    <property type="match status" value="1"/>
</dbReference>
<keyword evidence="2" id="KW-0479">Metal-binding</keyword>
<keyword evidence="7" id="KW-0645">Protease</keyword>
<evidence type="ECO:0000313" key="8">
    <source>
        <dbReference type="Proteomes" id="UP000198779"/>
    </source>
</evidence>
<feature type="domain" description="Peptidase M24 C-terminal" evidence="6">
    <location>
        <begin position="539"/>
        <end position="599"/>
    </location>
</feature>
<comment type="similarity">
    <text evidence="1">Belongs to the peptidase M24B family.</text>
</comment>
<dbReference type="STRING" id="645274.SAMN04487901_102130"/>
<dbReference type="Pfam" id="PF00557">
    <property type="entry name" value="Peptidase_M24"/>
    <property type="match status" value="1"/>
</dbReference>
<dbReference type="InterPro" id="IPR000994">
    <property type="entry name" value="Pept_M24"/>
</dbReference>
<dbReference type="EMBL" id="FNCQ01000002">
    <property type="protein sequence ID" value="SDG30390.1"/>
    <property type="molecule type" value="Genomic_DNA"/>
</dbReference>